<organism evidence="2">
    <name type="scientific">marine sediment metagenome</name>
    <dbReference type="NCBI Taxonomy" id="412755"/>
    <lineage>
        <taxon>unclassified sequences</taxon>
        <taxon>metagenomes</taxon>
        <taxon>ecological metagenomes</taxon>
    </lineage>
</organism>
<reference evidence="2" key="1">
    <citation type="journal article" date="2015" name="Nature">
        <title>Complex archaea that bridge the gap between prokaryotes and eukaryotes.</title>
        <authorList>
            <person name="Spang A."/>
            <person name="Saw J.H."/>
            <person name="Jorgensen S.L."/>
            <person name="Zaremba-Niedzwiedzka K."/>
            <person name="Martijn J."/>
            <person name="Lind A.E."/>
            <person name="van Eijk R."/>
            <person name="Schleper C."/>
            <person name="Guy L."/>
            <person name="Ettema T.J."/>
        </authorList>
    </citation>
    <scope>NUCLEOTIDE SEQUENCE</scope>
</reference>
<name>A0A0F9BZV2_9ZZZZ</name>
<comment type="caution">
    <text evidence="2">The sequence shown here is derived from an EMBL/GenBank/DDBJ whole genome shotgun (WGS) entry which is preliminary data.</text>
</comment>
<evidence type="ECO:0000313" key="2">
    <source>
        <dbReference type="EMBL" id="KKL27465.1"/>
    </source>
</evidence>
<dbReference type="PANTHER" id="PTHR35792:SF1">
    <property type="entry name" value="SLL0268 PROTEIN"/>
    <property type="match status" value="1"/>
</dbReference>
<evidence type="ECO:0008006" key="3">
    <source>
        <dbReference type="Google" id="ProtNLM"/>
    </source>
</evidence>
<sequence length="179" mass="20852">MSNDRGASFFEITFSFLIGSAAGFIMGVLFAPASGTETRKKIGETAVKTGEKAKEGYEKITKEAEKGIKVVKEKKIKRIRKKILIRNFYSWMDNIEESYRELQKRLEHPIGDIKAHLTLEQKGKSWHMEIRSVEDDQYSSITGDLYMIIKMLDLFRTIYDIVELRPDNYKEKKEEEKDE</sequence>
<protein>
    <recommendedName>
        <fullName evidence="3">YtxH domain-containing protein</fullName>
    </recommendedName>
</protein>
<keyword evidence="1" id="KW-0472">Membrane</keyword>
<dbReference type="EMBL" id="LAZR01035454">
    <property type="protein sequence ID" value="KKL27465.1"/>
    <property type="molecule type" value="Genomic_DNA"/>
</dbReference>
<gene>
    <name evidence="2" type="ORF">LCGC14_2384880</name>
</gene>
<keyword evidence="1" id="KW-1133">Transmembrane helix</keyword>
<keyword evidence="1" id="KW-0812">Transmembrane</keyword>
<dbReference type="InterPro" id="IPR052928">
    <property type="entry name" value="Desiccation-related_membrane"/>
</dbReference>
<dbReference type="InterPro" id="IPR024623">
    <property type="entry name" value="YtxH"/>
</dbReference>
<feature type="transmembrane region" description="Helical" evidence="1">
    <location>
        <begin position="12"/>
        <end position="31"/>
    </location>
</feature>
<proteinExistence type="predicted"/>
<dbReference type="PANTHER" id="PTHR35792">
    <property type="entry name" value="GENERAL STRESS PROTEIN"/>
    <property type="match status" value="1"/>
</dbReference>
<evidence type="ECO:0000256" key="1">
    <source>
        <dbReference type="SAM" id="Phobius"/>
    </source>
</evidence>
<accession>A0A0F9BZV2</accession>
<dbReference type="AlphaFoldDB" id="A0A0F9BZV2"/>
<dbReference type="Pfam" id="PF12732">
    <property type="entry name" value="YtxH"/>
    <property type="match status" value="1"/>
</dbReference>